<feature type="chain" id="PRO_5037977533" evidence="1">
    <location>
        <begin position="20"/>
        <end position="44"/>
    </location>
</feature>
<dbReference type="Proteomes" id="UP000887566">
    <property type="component" value="Unplaced"/>
</dbReference>
<protein>
    <submittedName>
        <fullName evidence="3">Uncharacterized protein</fullName>
    </submittedName>
</protein>
<accession>A0A914WVD9</accession>
<keyword evidence="2" id="KW-1185">Reference proteome</keyword>
<organism evidence="2 3">
    <name type="scientific">Plectus sambesii</name>
    <dbReference type="NCBI Taxonomy" id="2011161"/>
    <lineage>
        <taxon>Eukaryota</taxon>
        <taxon>Metazoa</taxon>
        <taxon>Ecdysozoa</taxon>
        <taxon>Nematoda</taxon>
        <taxon>Chromadorea</taxon>
        <taxon>Plectida</taxon>
        <taxon>Plectina</taxon>
        <taxon>Plectoidea</taxon>
        <taxon>Plectidae</taxon>
        <taxon>Plectus</taxon>
    </lineage>
</organism>
<keyword evidence="1" id="KW-0732">Signal</keyword>
<feature type="signal peptide" evidence="1">
    <location>
        <begin position="1"/>
        <end position="19"/>
    </location>
</feature>
<sequence>MPRCFIWATAAVLFARGAALDDPNKNMANMRVKVTKYGLDYANK</sequence>
<evidence type="ECO:0000313" key="2">
    <source>
        <dbReference type="Proteomes" id="UP000887566"/>
    </source>
</evidence>
<evidence type="ECO:0000256" key="1">
    <source>
        <dbReference type="SAM" id="SignalP"/>
    </source>
</evidence>
<dbReference type="WBParaSite" id="PSAMB.scaffold5272size12135.g26265.t1">
    <property type="protein sequence ID" value="PSAMB.scaffold5272size12135.g26265.t1"/>
    <property type="gene ID" value="PSAMB.scaffold5272size12135.g26265"/>
</dbReference>
<evidence type="ECO:0000313" key="3">
    <source>
        <dbReference type="WBParaSite" id="PSAMB.scaffold5272size12135.g26265.t1"/>
    </source>
</evidence>
<dbReference type="AlphaFoldDB" id="A0A914WVD9"/>
<proteinExistence type="predicted"/>
<reference evidence="3" key="1">
    <citation type="submission" date="2022-11" db="UniProtKB">
        <authorList>
            <consortium name="WormBaseParasite"/>
        </authorList>
    </citation>
    <scope>IDENTIFICATION</scope>
</reference>
<name>A0A914WVD9_9BILA</name>